<feature type="transmembrane region" description="Helical" evidence="8">
    <location>
        <begin position="12"/>
        <end position="43"/>
    </location>
</feature>
<evidence type="ECO:0000256" key="8">
    <source>
        <dbReference type="RuleBase" id="RU363041"/>
    </source>
</evidence>
<keyword evidence="10" id="KW-1185">Reference proteome</keyword>
<dbReference type="Proteomes" id="UP000658258">
    <property type="component" value="Unassembled WGS sequence"/>
</dbReference>
<evidence type="ECO:0000256" key="6">
    <source>
        <dbReference type="ARBA" id="ARBA00022989"/>
    </source>
</evidence>
<comment type="subcellular location">
    <subcellularLocation>
        <location evidence="1 8">Cell membrane</location>
        <topology evidence="1 8">Multi-pass membrane protein</topology>
    </subcellularLocation>
</comment>
<comment type="caution">
    <text evidence="9">The sequence shown here is derived from an EMBL/GenBank/DDBJ whole genome shotgun (WGS) entry which is preliminary data.</text>
</comment>
<dbReference type="InterPro" id="IPR052017">
    <property type="entry name" value="TSUP"/>
</dbReference>
<feature type="transmembrane region" description="Helical" evidence="8">
    <location>
        <begin position="105"/>
        <end position="123"/>
    </location>
</feature>
<dbReference type="PANTHER" id="PTHR30269:SF0">
    <property type="entry name" value="MEMBRANE TRANSPORTER PROTEIN YFCA-RELATED"/>
    <property type="match status" value="1"/>
</dbReference>
<feature type="transmembrane region" description="Helical" evidence="8">
    <location>
        <begin position="144"/>
        <end position="166"/>
    </location>
</feature>
<reference evidence="10" key="1">
    <citation type="journal article" date="2019" name="Int. J. Syst. Evol. Microbiol.">
        <title>The Global Catalogue of Microorganisms (GCM) 10K type strain sequencing project: providing services to taxonomists for standard genome sequencing and annotation.</title>
        <authorList>
            <consortium name="The Broad Institute Genomics Platform"/>
            <consortium name="The Broad Institute Genome Sequencing Center for Infectious Disease"/>
            <person name="Wu L."/>
            <person name="Ma J."/>
        </authorList>
    </citation>
    <scope>NUCLEOTIDE SEQUENCE [LARGE SCALE GENOMIC DNA]</scope>
    <source>
        <strain evidence="10">CGMCC 1.15111</strain>
    </source>
</reference>
<evidence type="ECO:0000256" key="1">
    <source>
        <dbReference type="ARBA" id="ARBA00004651"/>
    </source>
</evidence>
<keyword evidence="6 8" id="KW-1133">Transmembrane helix</keyword>
<evidence type="ECO:0000313" key="10">
    <source>
        <dbReference type="Proteomes" id="UP000658258"/>
    </source>
</evidence>
<accession>A0ABQ3ICA6</accession>
<dbReference type="EMBL" id="BNAG01000005">
    <property type="protein sequence ID" value="GHE74637.1"/>
    <property type="molecule type" value="Genomic_DNA"/>
</dbReference>
<evidence type="ECO:0000256" key="5">
    <source>
        <dbReference type="ARBA" id="ARBA00022692"/>
    </source>
</evidence>
<evidence type="ECO:0000256" key="4">
    <source>
        <dbReference type="ARBA" id="ARBA00022475"/>
    </source>
</evidence>
<sequence length="254" mass="27550">MSELNDMDVLNILLLFGVGLVAGVINTLAGGGSLLTLPALIFLNLPPNVANATNRIGVFFNGLMSWRGYHSKGVKAEKYDLWLSATSFIGAILGSYVAVDIKGETFNRILAAIIVFIVAYMVFGKKLQSGNQIKTTKKSKIIGLITFFFIGIYGGFIQAGVGYLIIASMSFIHNYGMVKINMIKSLTVLIYTLSALGIFIYSGLINWELGLALAAGNGAGGWLTSRWSTKVNEKYIRYFVMVTAIAFAIKLFLG</sequence>
<proteinExistence type="inferred from homology"/>
<evidence type="ECO:0000256" key="2">
    <source>
        <dbReference type="ARBA" id="ARBA00009142"/>
    </source>
</evidence>
<feature type="transmembrane region" description="Helical" evidence="8">
    <location>
        <begin position="235"/>
        <end position="253"/>
    </location>
</feature>
<dbReference type="PANTHER" id="PTHR30269">
    <property type="entry name" value="TRANSMEMBRANE PROTEIN YFCA"/>
    <property type="match status" value="1"/>
</dbReference>
<keyword evidence="5 8" id="KW-0812">Transmembrane</keyword>
<dbReference type="Pfam" id="PF01925">
    <property type="entry name" value="TauE"/>
    <property type="match status" value="1"/>
</dbReference>
<comment type="similarity">
    <text evidence="2 8">Belongs to the 4-toluene sulfonate uptake permease (TSUP) (TC 2.A.102) family.</text>
</comment>
<gene>
    <name evidence="9" type="ORF">GCM10011340_34190</name>
</gene>
<keyword evidence="4 8" id="KW-1003">Cell membrane</keyword>
<name>A0ABQ3ICA6_9BACT</name>
<evidence type="ECO:0000256" key="3">
    <source>
        <dbReference type="ARBA" id="ARBA00022448"/>
    </source>
</evidence>
<dbReference type="InterPro" id="IPR002781">
    <property type="entry name" value="TM_pro_TauE-like"/>
</dbReference>
<keyword evidence="7 8" id="KW-0472">Membrane</keyword>
<evidence type="ECO:0000313" key="9">
    <source>
        <dbReference type="EMBL" id="GHE74637.1"/>
    </source>
</evidence>
<keyword evidence="3" id="KW-0813">Transport</keyword>
<feature type="transmembrane region" description="Helical" evidence="8">
    <location>
        <begin position="186"/>
        <end position="214"/>
    </location>
</feature>
<feature type="transmembrane region" description="Helical" evidence="8">
    <location>
        <begin position="81"/>
        <end position="99"/>
    </location>
</feature>
<evidence type="ECO:0000256" key="7">
    <source>
        <dbReference type="ARBA" id="ARBA00023136"/>
    </source>
</evidence>
<protein>
    <recommendedName>
        <fullName evidence="8">Probable membrane transporter protein</fullName>
    </recommendedName>
</protein>
<organism evidence="9 10">
    <name type="scientific">Roseivirga thermotolerans</name>
    <dbReference type="NCBI Taxonomy" id="1758176"/>
    <lineage>
        <taxon>Bacteria</taxon>
        <taxon>Pseudomonadati</taxon>
        <taxon>Bacteroidota</taxon>
        <taxon>Cytophagia</taxon>
        <taxon>Cytophagales</taxon>
        <taxon>Roseivirgaceae</taxon>
        <taxon>Roseivirga</taxon>
    </lineage>
</organism>